<organism evidence="1 2">
    <name type="scientific">Aidingimonas halophila</name>
    <dbReference type="NCBI Taxonomy" id="574349"/>
    <lineage>
        <taxon>Bacteria</taxon>
        <taxon>Pseudomonadati</taxon>
        <taxon>Pseudomonadota</taxon>
        <taxon>Gammaproteobacteria</taxon>
        <taxon>Oceanospirillales</taxon>
        <taxon>Halomonadaceae</taxon>
        <taxon>Aidingimonas</taxon>
    </lineage>
</organism>
<dbReference type="Pfam" id="PF04268">
    <property type="entry name" value="SoxG"/>
    <property type="match status" value="1"/>
</dbReference>
<proteinExistence type="predicted"/>
<dbReference type="OrthoDB" id="9814782at2"/>
<dbReference type="SUPFAM" id="SSF103025">
    <property type="entry name" value="Folate-binding domain"/>
    <property type="match status" value="1"/>
</dbReference>
<dbReference type="Proteomes" id="UP000198500">
    <property type="component" value="Unassembled WGS sequence"/>
</dbReference>
<dbReference type="STRING" id="574349.SAMN05443545_10292"/>
<sequence length="211" mass="23112">MSDIRQFQTHPEVDVATESPLAYSLQRSGAPAITSTSQVILRERPCLGHLILRGGAIVLDEALREVLGLSLPSQPHGLNHDASGERSVQWLAPDEWLLIVPGGEEFSLESQLRDVLGDSHVSIVNVSGGQTVIDIEGEMARAVLMKSSHYDVHPSAFPVGKGVTTGFAKTSAILRRPSASRWELVIRRSFADYLYRWLLDAGEEYGIGVER</sequence>
<gene>
    <name evidence="1" type="ORF">SAMN05443545_10292</name>
</gene>
<dbReference type="InterPro" id="IPR027266">
    <property type="entry name" value="TrmE/GcvT-like"/>
</dbReference>
<dbReference type="GO" id="GO:1901053">
    <property type="term" value="P:sarcosine catabolic process"/>
    <property type="evidence" value="ECO:0007669"/>
    <property type="project" value="InterPro"/>
</dbReference>
<name>A0A1H2U8M0_9GAMM</name>
<protein>
    <submittedName>
        <fullName evidence="1">Sarcosine oxidase subunit gamma</fullName>
    </submittedName>
</protein>
<dbReference type="GO" id="GO:0008115">
    <property type="term" value="F:sarcosine oxidase activity"/>
    <property type="evidence" value="ECO:0007669"/>
    <property type="project" value="InterPro"/>
</dbReference>
<accession>A0A1H2U8M0</accession>
<dbReference type="AlphaFoldDB" id="A0A1H2U8M0"/>
<dbReference type="InterPro" id="IPR006280">
    <property type="entry name" value="SoxG_het"/>
</dbReference>
<dbReference type="Gene3D" id="3.30.70.1520">
    <property type="entry name" value="Heterotetrameric sarcosine oxidase"/>
    <property type="match status" value="1"/>
</dbReference>
<dbReference type="NCBIfam" id="TIGR01375">
    <property type="entry name" value="soxG"/>
    <property type="match status" value="1"/>
</dbReference>
<reference evidence="1 2" key="1">
    <citation type="submission" date="2016-10" db="EMBL/GenBank/DDBJ databases">
        <authorList>
            <person name="de Groot N.N."/>
        </authorList>
    </citation>
    <scope>NUCLEOTIDE SEQUENCE [LARGE SCALE GENOMIC DNA]</scope>
    <source>
        <strain evidence="1 2">DSM 19219</strain>
    </source>
</reference>
<dbReference type="RefSeq" id="WP_092568189.1">
    <property type="nucleotide sequence ID" value="NZ_BMXH01000002.1"/>
</dbReference>
<keyword evidence="2" id="KW-1185">Reference proteome</keyword>
<dbReference type="InterPro" id="IPR007375">
    <property type="entry name" value="SoxG"/>
</dbReference>
<dbReference type="EMBL" id="FNNI01000002">
    <property type="protein sequence ID" value="SDW52420.1"/>
    <property type="molecule type" value="Genomic_DNA"/>
</dbReference>
<dbReference type="Gene3D" id="3.30.1360.120">
    <property type="entry name" value="Probable tRNA modification gtpase trme, domain 1"/>
    <property type="match status" value="1"/>
</dbReference>
<evidence type="ECO:0000313" key="1">
    <source>
        <dbReference type="EMBL" id="SDW52420.1"/>
    </source>
</evidence>
<evidence type="ECO:0000313" key="2">
    <source>
        <dbReference type="Proteomes" id="UP000198500"/>
    </source>
</evidence>